<dbReference type="EC" id="5.6.2.2" evidence="10"/>
<feature type="binding site" evidence="10">
    <location>
        <position position="427"/>
    </location>
    <ligand>
        <name>Mg(2+)</name>
        <dbReference type="ChEBI" id="CHEBI:18420"/>
        <label>1</label>
        <note>catalytic</note>
    </ligand>
</feature>
<comment type="subcellular location">
    <subcellularLocation>
        <location evidence="10">Cytoplasm</location>
    </subcellularLocation>
</comment>
<dbReference type="InterPro" id="IPR018522">
    <property type="entry name" value="TopoIIA_CS"/>
</dbReference>
<evidence type="ECO:0000313" key="13">
    <source>
        <dbReference type="Proteomes" id="UP000320551"/>
    </source>
</evidence>
<comment type="similarity">
    <text evidence="2 10">Belongs to the type II topoisomerase GyrB family.</text>
</comment>
<dbReference type="GO" id="GO:0005737">
    <property type="term" value="C:cytoplasm"/>
    <property type="evidence" value="ECO:0007669"/>
    <property type="project" value="UniProtKB-SubCell"/>
</dbReference>
<feature type="site" description="Interaction with DNA" evidence="10">
    <location>
        <position position="455"/>
    </location>
</feature>
<evidence type="ECO:0000256" key="5">
    <source>
        <dbReference type="ARBA" id="ARBA00022840"/>
    </source>
</evidence>
<dbReference type="PANTHER" id="PTHR45866:SF1">
    <property type="entry name" value="DNA GYRASE SUBUNIT B, MITOCHONDRIAL"/>
    <property type="match status" value="1"/>
</dbReference>
<evidence type="ECO:0000256" key="10">
    <source>
        <dbReference type="HAMAP-Rule" id="MF_01898"/>
    </source>
</evidence>
<comment type="cofactor">
    <cofactor evidence="10">
        <name>Mg(2+)</name>
        <dbReference type="ChEBI" id="CHEBI:18420"/>
    </cofactor>
    <cofactor evidence="10">
        <name>Mn(2+)</name>
        <dbReference type="ChEBI" id="CHEBI:29035"/>
    </cofactor>
    <cofactor evidence="10">
        <name>Ca(2+)</name>
        <dbReference type="ChEBI" id="CHEBI:29108"/>
    </cofactor>
    <text evidence="10">Binds two Mg(2+) per subunit. The magnesium ions form salt bridges with both the protein and the DNA. Can also accept other divalent metal cations, such as Mn(2+) or Ca(2+).</text>
</comment>
<dbReference type="SMART" id="SM00433">
    <property type="entry name" value="TOP2c"/>
    <property type="match status" value="1"/>
</dbReference>
<protein>
    <recommendedName>
        <fullName evidence="10">DNA gyrase subunit B</fullName>
        <ecNumber evidence="10">5.6.2.2</ecNumber>
    </recommendedName>
</protein>
<dbReference type="GO" id="GO:0005524">
    <property type="term" value="F:ATP binding"/>
    <property type="evidence" value="ECO:0007669"/>
    <property type="project" value="UniProtKB-UniRule"/>
</dbReference>
<dbReference type="InterPro" id="IPR013506">
    <property type="entry name" value="Topo_IIA_bsu_dom2"/>
</dbReference>
<comment type="catalytic activity">
    <reaction evidence="1 10">
        <text>ATP-dependent breakage, passage and rejoining of double-stranded DNA.</text>
        <dbReference type="EC" id="5.6.2.2"/>
    </reaction>
</comment>
<dbReference type="InterPro" id="IPR013759">
    <property type="entry name" value="Topo_IIA_B_C"/>
</dbReference>
<sequence length="640" mass="71512">MTSNYGAEQIQVLEGLEPVRKRPGMYIGTTGPRGLHHLVYEVVDNSIDEALAGYCTHIEVDIKADGSVSVTDDGRGIPTDVHPTTGKSALETVLTILHAGGKFGSGGYKVSGGLHGVGISVVNALSAWVDVTVWRDHKVHTQRYERGIPVTELVSSPSQEEKTGTRVNFLPDTEIFSQGIEFDYSTLSGRLRELAYLNAGVKITFSDYRPEEPHIETYCYEGGIKEYVAYMCREKETLHKDIIYVSGEKTGINIEVAFQWCIDAYSDNILGFANNIRTIDGGTHLEGLKAVLTRTLNNVARKRNKIKENEPNLAGENVREGLTAVISVKVPEPEFEGQTKTKLGNTEVRGIVDSLVGETLNEYLEQNPQVADTIIEKAVQAYKAAEAARRARDLVRRKSVLESSPLPGKLADCSERDPEKSEIYIVEGDSAGGSAKQGRDRRFQAILPLRGKILNIEKTDDAKIYKNTEIQSLITALGLGIKGEDFDPSQLRYHRIVLMTDADVDGAHIRTLLLTFFYRYQKNLIDQGYVYIACPPLYKLERGKNHSYCYSDRELQQKIAEFPSNANYTIQRFKGLGEMMPQQLWDTTMNPETRTLKRVEIEDAAKAEELFTILMGDRVAPRREFIETHGPRLNLTDLDI</sequence>
<dbReference type="NCBIfam" id="TIGR01059">
    <property type="entry name" value="gyrB"/>
    <property type="match status" value="1"/>
</dbReference>
<dbReference type="Gene3D" id="3.30.565.10">
    <property type="entry name" value="Histidine kinase-like ATPase, C-terminal domain"/>
    <property type="match status" value="1"/>
</dbReference>
<gene>
    <name evidence="10 12" type="primary">gyrB</name>
    <name evidence="12" type="ORF">EWV80_12950</name>
</gene>
<evidence type="ECO:0000256" key="4">
    <source>
        <dbReference type="ARBA" id="ARBA00022741"/>
    </source>
</evidence>
<dbReference type="GO" id="GO:0006265">
    <property type="term" value="P:DNA topological change"/>
    <property type="evidence" value="ECO:0007669"/>
    <property type="project" value="UniProtKB-UniRule"/>
</dbReference>
<dbReference type="GO" id="GO:0005694">
    <property type="term" value="C:chromosome"/>
    <property type="evidence" value="ECO:0007669"/>
    <property type="project" value="InterPro"/>
</dbReference>
<proteinExistence type="inferred from homology"/>
<dbReference type="InterPro" id="IPR001241">
    <property type="entry name" value="Topo_IIA"/>
</dbReference>
<evidence type="ECO:0000313" key="12">
    <source>
        <dbReference type="EMBL" id="TRU23334.1"/>
    </source>
</evidence>
<feature type="binding site" evidence="10">
    <location>
        <position position="501"/>
    </location>
    <ligand>
        <name>Mg(2+)</name>
        <dbReference type="ChEBI" id="CHEBI:18420"/>
        <label>2</label>
    </ligand>
</feature>
<dbReference type="Pfam" id="PF00204">
    <property type="entry name" value="DNA_gyraseB"/>
    <property type="match status" value="1"/>
</dbReference>
<dbReference type="GO" id="GO:0006261">
    <property type="term" value="P:DNA-templated DNA replication"/>
    <property type="evidence" value="ECO:0007669"/>
    <property type="project" value="UniProtKB-UniRule"/>
</dbReference>
<comment type="caution">
    <text evidence="12">The sequence shown here is derived from an EMBL/GenBank/DDBJ whole genome shotgun (WGS) entry which is preliminary data.</text>
</comment>
<dbReference type="InterPro" id="IPR002288">
    <property type="entry name" value="DNA_gyrase_B_C"/>
</dbReference>
<dbReference type="InterPro" id="IPR006171">
    <property type="entry name" value="TOPRIM_dom"/>
</dbReference>
<dbReference type="FunFam" id="3.30.565.10:FF:000002">
    <property type="entry name" value="DNA gyrase subunit B"/>
    <property type="match status" value="1"/>
</dbReference>
<keyword evidence="5 10" id="KW-0067">ATP-binding</keyword>
<dbReference type="Pfam" id="PF02518">
    <property type="entry name" value="HATPase_c"/>
    <property type="match status" value="1"/>
</dbReference>
<dbReference type="FunFam" id="3.40.50.670:FF:000002">
    <property type="entry name" value="DNA gyrase subunit B"/>
    <property type="match status" value="1"/>
</dbReference>
<dbReference type="Gene3D" id="3.30.230.10">
    <property type="match status" value="1"/>
</dbReference>
<dbReference type="InterPro" id="IPR013760">
    <property type="entry name" value="Topo_IIA-like_dom_sf"/>
</dbReference>
<dbReference type="InterPro" id="IPR014721">
    <property type="entry name" value="Ribsml_uS5_D2-typ_fold_subgr"/>
</dbReference>
<evidence type="ECO:0000256" key="8">
    <source>
        <dbReference type="ARBA" id="ARBA00023125"/>
    </source>
</evidence>
<evidence type="ECO:0000256" key="2">
    <source>
        <dbReference type="ARBA" id="ARBA00010708"/>
    </source>
</evidence>
<evidence type="ECO:0000256" key="7">
    <source>
        <dbReference type="ARBA" id="ARBA00023029"/>
    </source>
</evidence>
<dbReference type="SUPFAM" id="SSF54211">
    <property type="entry name" value="Ribosomal protein S5 domain 2-like"/>
    <property type="match status" value="1"/>
</dbReference>
<dbReference type="Proteomes" id="UP000320551">
    <property type="component" value="Unassembled WGS sequence"/>
</dbReference>
<feature type="site" description="Interaction with DNA" evidence="10">
    <location>
        <position position="452"/>
    </location>
</feature>
<dbReference type="PANTHER" id="PTHR45866">
    <property type="entry name" value="DNA GYRASE/TOPOISOMERASE SUBUNIT B"/>
    <property type="match status" value="1"/>
</dbReference>
<dbReference type="GO" id="GO:0003677">
    <property type="term" value="F:DNA binding"/>
    <property type="evidence" value="ECO:0007669"/>
    <property type="project" value="UniProtKB-KW"/>
</dbReference>
<dbReference type="SUPFAM" id="SSF56719">
    <property type="entry name" value="Type II DNA topoisomerase"/>
    <property type="match status" value="1"/>
</dbReference>
<reference evidence="12 13" key="1">
    <citation type="submission" date="2019-01" db="EMBL/GenBank/DDBJ databases">
        <title>Coherence of Microcystis species and biogeography revealed through population genomics.</title>
        <authorList>
            <person name="Perez-Carrascal O.M."/>
            <person name="Terrat Y."/>
            <person name="Giani A."/>
            <person name="Fortin N."/>
            <person name="Tromas N."/>
            <person name="Shapiro B.J."/>
        </authorList>
    </citation>
    <scope>NUCLEOTIDE SEQUENCE [LARGE SCALE GENOMIC DNA]</scope>
    <source>
        <strain evidence="12">Ma_QC_B_20070730_S2</strain>
    </source>
</reference>
<dbReference type="SMART" id="SM00387">
    <property type="entry name" value="HATPase_c"/>
    <property type="match status" value="1"/>
</dbReference>
<accession>A0A552DM86</accession>
<keyword evidence="8" id="KW-0238">DNA-binding</keyword>
<evidence type="ECO:0000256" key="1">
    <source>
        <dbReference type="ARBA" id="ARBA00000185"/>
    </source>
</evidence>
<dbReference type="PROSITE" id="PS50880">
    <property type="entry name" value="TOPRIM"/>
    <property type="match status" value="1"/>
</dbReference>
<evidence type="ECO:0000259" key="11">
    <source>
        <dbReference type="PROSITE" id="PS50880"/>
    </source>
</evidence>
<dbReference type="GO" id="GO:0046872">
    <property type="term" value="F:metal ion binding"/>
    <property type="evidence" value="ECO:0007669"/>
    <property type="project" value="UniProtKB-KW"/>
</dbReference>
<dbReference type="Pfam" id="PF01751">
    <property type="entry name" value="Toprim"/>
    <property type="match status" value="1"/>
</dbReference>
<dbReference type="NCBIfam" id="NF011501">
    <property type="entry name" value="PRK14939.1"/>
    <property type="match status" value="1"/>
</dbReference>
<dbReference type="PRINTS" id="PR01159">
    <property type="entry name" value="DNAGYRASEB"/>
</dbReference>
<evidence type="ECO:0000256" key="9">
    <source>
        <dbReference type="ARBA" id="ARBA00023235"/>
    </source>
</evidence>
<keyword evidence="4 10" id="KW-0547">Nucleotide-binding</keyword>
<feature type="binding site" evidence="10">
    <location>
        <position position="503"/>
    </location>
    <ligand>
        <name>Mg(2+)</name>
        <dbReference type="ChEBI" id="CHEBI:18420"/>
        <label>2</label>
    </ligand>
</feature>
<dbReference type="PRINTS" id="PR00418">
    <property type="entry name" value="TPI2FAMILY"/>
</dbReference>
<dbReference type="Pfam" id="PF00986">
    <property type="entry name" value="DNA_gyraseB_C"/>
    <property type="match status" value="1"/>
</dbReference>
<dbReference type="HAMAP" id="MF_01898">
    <property type="entry name" value="GyrB"/>
    <property type="match status" value="1"/>
</dbReference>
<feature type="binding site" evidence="10">
    <location>
        <position position="501"/>
    </location>
    <ligand>
        <name>Mg(2+)</name>
        <dbReference type="ChEBI" id="CHEBI:18420"/>
        <label>1</label>
        <note>catalytic</note>
    </ligand>
</feature>
<name>A0A552DM86_MICAE</name>
<feature type="domain" description="Toprim" evidence="11">
    <location>
        <begin position="421"/>
        <end position="536"/>
    </location>
</feature>
<dbReference type="PROSITE" id="PS00177">
    <property type="entry name" value="TOPOISOMERASE_II"/>
    <property type="match status" value="1"/>
</dbReference>
<comment type="function">
    <text evidence="10">A type II topoisomerase that negatively supercoils closed circular double-stranded (ds) DNA in an ATP-dependent manner to modulate DNA topology and maintain chromosomes in an underwound state. Negative supercoiling favors strand separation, and DNA replication, transcription, recombination and repair, all of which involve strand separation. Also able to catalyze the interconversion of other topological isomers of dsDNA rings, including catenanes and knotted rings. Type II topoisomerases break and join 2 DNA strands simultaneously in an ATP-dependent manner.</text>
</comment>
<comment type="subunit">
    <text evidence="10">Heterotetramer, composed of two GyrA and two GyrB chains. In the heterotetramer, GyrA contains the active site tyrosine that forms a transient covalent intermediate with DNA, while GyrB binds cofactors and catalyzes ATP hydrolysis.</text>
</comment>
<keyword evidence="3 10" id="KW-0479">Metal-binding</keyword>
<dbReference type="CDD" id="cd03366">
    <property type="entry name" value="TOPRIM_TopoIIA_GyrB"/>
    <property type="match status" value="1"/>
</dbReference>
<dbReference type="InterPro" id="IPR034160">
    <property type="entry name" value="TOPRIM_GyrB"/>
</dbReference>
<dbReference type="FunFam" id="3.30.230.10:FF:000005">
    <property type="entry name" value="DNA gyrase subunit B"/>
    <property type="match status" value="1"/>
</dbReference>
<organism evidence="12 13">
    <name type="scientific">Microcystis aeruginosa Ma_QC_B_20070730_S2</name>
    <dbReference type="NCBI Taxonomy" id="2486256"/>
    <lineage>
        <taxon>Bacteria</taxon>
        <taxon>Bacillati</taxon>
        <taxon>Cyanobacteriota</taxon>
        <taxon>Cyanophyceae</taxon>
        <taxon>Oscillatoriophycideae</taxon>
        <taxon>Chroococcales</taxon>
        <taxon>Microcystaceae</taxon>
        <taxon>Microcystis</taxon>
    </lineage>
</organism>
<dbReference type="EMBL" id="SFBK01000173">
    <property type="protein sequence ID" value="TRU23334.1"/>
    <property type="molecule type" value="Genomic_DNA"/>
</dbReference>
<evidence type="ECO:0000256" key="6">
    <source>
        <dbReference type="ARBA" id="ARBA00022842"/>
    </source>
</evidence>
<dbReference type="SUPFAM" id="SSF55874">
    <property type="entry name" value="ATPase domain of HSP90 chaperone/DNA topoisomerase II/histidine kinase"/>
    <property type="match status" value="1"/>
</dbReference>
<dbReference type="InterPro" id="IPR003594">
    <property type="entry name" value="HATPase_dom"/>
</dbReference>
<dbReference type="CDD" id="cd00822">
    <property type="entry name" value="TopoII_Trans_DNA_gyrase"/>
    <property type="match status" value="1"/>
</dbReference>
<dbReference type="AlphaFoldDB" id="A0A552DM86"/>
<dbReference type="InterPro" id="IPR036890">
    <property type="entry name" value="HATPase_C_sf"/>
</dbReference>
<comment type="miscellaneous">
    <text evidence="10">Few gyrases are as efficient as E.coli at forming negative supercoils. Not all organisms have 2 type II topoisomerases; in organisms with a single type II topoisomerase this enzyme also has to decatenate newly replicated chromosomes.</text>
</comment>
<dbReference type="InterPro" id="IPR020568">
    <property type="entry name" value="Ribosomal_Su5_D2-typ_SF"/>
</dbReference>
<dbReference type="InterPro" id="IPR000565">
    <property type="entry name" value="Topo_IIA_B"/>
</dbReference>
<dbReference type="Gene3D" id="3.40.50.670">
    <property type="match status" value="1"/>
</dbReference>
<dbReference type="NCBIfam" id="NF004189">
    <property type="entry name" value="PRK05644.1"/>
    <property type="match status" value="1"/>
</dbReference>
<evidence type="ECO:0000256" key="3">
    <source>
        <dbReference type="ARBA" id="ARBA00022723"/>
    </source>
</evidence>
<dbReference type="InterPro" id="IPR011557">
    <property type="entry name" value="GyrB"/>
</dbReference>
<keyword evidence="9 10" id="KW-0413">Isomerase</keyword>
<keyword evidence="7 10" id="KW-0799">Topoisomerase</keyword>
<dbReference type="GO" id="GO:0034335">
    <property type="term" value="F:DNA negative supercoiling activity"/>
    <property type="evidence" value="ECO:0007669"/>
    <property type="project" value="UniProtKB-ARBA"/>
</dbReference>
<keyword evidence="10" id="KW-0963">Cytoplasm</keyword>
<dbReference type="CDD" id="cd16928">
    <property type="entry name" value="HATPase_GyrB-like"/>
    <property type="match status" value="1"/>
</dbReference>
<keyword evidence="6 10" id="KW-0460">Magnesium</keyword>